<gene>
    <name evidence="1" type="ORF">LCGC14_0140830</name>
</gene>
<proteinExistence type="predicted"/>
<protein>
    <recommendedName>
        <fullName evidence="2">DUF1937 domain-containing protein</fullName>
    </recommendedName>
</protein>
<dbReference type="Pfam" id="PF14359">
    <property type="entry name" value="DUF4406"/>
    <property type="match status" value="1"/>
</dbReference>
<comment type="caution">
    <text evidence="1">The sequence shown here is derived from an EMBL/GenBank/DDBJ whole genome shotgun (WGS) entry which is preliminary data.</text>
</comment>
<evidence type="ECO:0000313" key="1">
    <source>
        <dbReference type="EMBL" id="KKN98842.1"/>
    </source>
</evidence>
<evidence type="ECO:0008006" key="2">
    <source>
        <dbReference type="Google" id="ProtNLM"/>
    </source>
</evidence>
<reference evidence="1" key="1">
    <citation type="journal article" date="2015" name="Nature">
        <title>Complex archaea that bridge the gap between prokaryotes and eukaryotes.</title>
        <authorList>
            <person name="Spang A."/>
            <person name="Saw J.H."/>
            <person name="Jorgensen S.L."/>
            <person name="Zaremba-Niedzwiedzka K."/>
            <person name="Martijn J."/>
            <person name="Lind A.E."/>
            <person name="van Eijk R."/>
            <person name="Schleper C."/>
            <person name="Guy L."/>
            <person name="Ettema T.J."/>
        </authorList>
    </citation>
    <scope>NUCLEOTIDE SEQUENCE</scope>
</reference>
<organism evidence="1">
    <name type="scientific">marine sediment metagenome</name>
    <dbReference type="NCBI Taxonomy" id="412755"/>
    <lineage>
        <taxon>unclassified sequences</taxon>
        <taxon>metagenomes</taxon>
        <taxon>ecological metagenomes</taxon>
    </lineage>
</organism>
<name>A0A0F9VG96_9ZZZZ</name>
<dbReference type="EMBL" id="LAZR01000049">
    <property type="protein sequence ID" value="KKN98842.1"/>
    <property type="molecule type" value="Genomic_DNA"/>
</dbReference>
<dbReference type="AlphaFoldDB" id="A0A0F9VG96"/>
<accession>A0A0F9VG96</accession>
<dbReference type="InterPro" id="IPR025518">
    <property type="entry name" value="DUF4406"/>
</dbReference>
<dbReference type="Gene3D" id="3.40.50.450">
    <property type="match status" value="1"/>
</dbReference>
<dbReference type="SUPFAM" id="SSF52309">
    <property type="entry name" value="N-(deoxy)ribosyltransferase-like"/>
    <property type="match status" value="1"/>
</dbReference>
<sequence>MFWKKKYDFYLAGKMRGCPNLNKDMFTLVARLLREKGFTVWSPSEHDSYLKLSFAQCMTADLNAIINKCRKIALLPNWRDSQGANVEALCAFATGKESVEVVLNTDNTDIELMPFDLNVYHYPYREGKVSSFNPHKCELHSFTETQTQ</sequence>